<dbReference type="EMBL" id="SIRE01000002">
    <property type="protein sequence ID" value="TBL81691.1"/>
    <property type="molecule type" value="Genomic_DNA"/>
</dbReference>
<evidence type="ECO:0000256" key="3">
    <source>
        <dbReference type="ARBA" id="ARBA00048505"/>
    </source>
</evidence>
<comment type="catalytic activity">
    <reaction evidence="1">
        <text>3',5'-cyclic CMP + H2O = CMP + H(+)</text>
        <dbReference type="Rhea" id="RHEA:72675"/>
        <dbReference type="ChEBI" id="CHEBI:15377"/>
        <dbReference type="ChEBI" id="CHEBI:15378"/>
        <dbReference type="ChEBI" id="CHEBI:58003"/>
        <dbReference type="ChEBI" id="CHEBI:60377"/>
    </reaction>
    <physiologicalReaction direction="left-to-right" evidence="1">
        <dbReference type="Rhea" id="RHEA:72676"/>
    </physiologicalReaction>
</comment>
<proteinExistence type="predicted"/>
<comment type="catalytic activity">
    <reaction evidence="3">
        <text>3',5'-cyclic UMP + H2O = UMP + H(+)</text>
        <dbReference type="Rhea" id="RHEA:70575"/>
        <dbReference type="ChEBI" id="CHEBI:15377"/>
        <dbReference type="ChEBI" id="CHEBI:15378"/>
        <dbReference type="ChEBI" id="CHEBI:57865"/>
        <dbReference type="ChEBI" id="CHEBI:184387"/>
    </reaction>
    <physiologicalReaction direction="left-to-right" evidence="3">
        <dbReference type="Rhea" id="RHEA:70576"/>
    </physiologicalReaction>
</comment>
<evidence type="ECO:0000313" key="5">
    <source>
        <dbReference type="EMBL" id="TBL81691.1"/>
    </source>
</evidence>
<evidence type="ECO:0000313" key="6">
    <source>
        <dbReference type="Proteomes" id="UP000293142"/>
    </source>
</evidence>
<comment type="function">
    <text evidence="2">Counteracts the endogenous Pycsar antiviral defense system. Phosphodiesterase that enables metal-dependent hydrolysis of host cyclic nucleotide Pycsar defense signals such as cCMP and cUMP.</text>
</comment>
<dbReference type="Gene3D" id="3.60.15.10">
    <property type="entry name" value="Ribonuclease Z/Hydroxyacylglutathione hydrolase-like"/>
    <property type="match status" value="1"/>
</dbReference>
<dbReference type="PANTHER" id="PTHR23131">
    <property type="entry name" value="ENDORIBONUCLEASE LACTB2"/>
    <property type="match status" value="1"/>
</dbReference>
<feature type="domain" description="Metallo-beta-lactamase" evidence="4">
    <location>
        <begin position="26"/>
        <end position="240"/>
    </location>
</feature>
<evidence type="ECO:0000256" key="2">
    <source>
        <dbReference type="ARBA" id="ARBA00034301"/>
    </source>
</evidence>
<keyword evidence="6" id="KW-1185">Reference proteome</keyword>
<dbReference type="OrthoDB" id="9761531at2"/>
<dbReference type="InterPro" id="IPR001279">
    <property type="entry name" value="Metallo-B-lactamas"/>
</dbReference>
<evidence type="ECO:0000259" key="4">
    <source>
        <dbReference type="SMART" id="SM00849"/>
    </source>
</evidence>
<dbReference type="GO" id="GO:0016787">
    <property type="term" value="F:hydrolase activity"/>
    <property type="evidence" value="ECO:0007669"/>
    <property type="project" value="UniProtKB-KW"/>
</dbReference>
<dbReference type="InterPro" id="IPR036388">
    <property type="entry name" value="WH-like_DNA-bd_sf"/>
</dbReference>
<sequence>MVQSFVIQHTPEITQIKVPLPFPLRWVNSYAIRGSGGWTVIDPGLRTAEAESLWDTVLQSLGAHFEDIEQVVLTHHHPDHYGLAGYFQERSGAPVYLSSAGYDQTLRLWGAGQPMTSELLGLFERHGLDSEKLQPMREHMDGFIPSVSPAPRVTFMKPGEQVRLGDRSYAAIHTPGHAMGHLVFYDESEQIMFCGDHVLPQITPNVSYLPGGIDENPLDSFLRSLEEIGRYAVRKAYPGHREPFERFSERTADIIRHHHQRLEQMAAMLDVPKTAYEVCRGTFGDKLSFHQLRFALSETLAHLIYLNKQGVIEQTADQTGVIRYLKA</sequence>
<dbReference type="Pfam" id="PF21221">
    <property type="entry name" value="B_lactamase-like_C"/>
    <property type="match status" value="1"/>
</dbReference>
<dbReference type="SMART" id="SM00849">
    <property type="entry name" value="Lactamase_B"/>
    <property type="match status" value="1"/>
</dbReference>
<reference evidence="5 6" key="1">
    <citation type="submission" date="2019-02" db="EMBL/GenBank/DDBJ databases">
        <title>Paenibacillus sp. nov., isolated from surface-sterilized tissue of Thalictrum simplex L.</title>
        <authorList>
            <person name="Tuo L."/>
        </authorList>
    </citation>
    <scope>NUCLEOTIDE SEQUENCE [LARGE SCALE GENOMIC DNA]</scope>
    <source>
        <strain evidence="5 6">N2SHLJ1</strain>
    </source>
</reference>
<protein>
    <submittedName>
        <fullName evidence="5">MBL fold metallo-hydrolase</fullName>
    </submittedName>
</protein>
<name>A0A4Q9E250_9BACL</name>
<dbReference type="InterPro" id="IPR048933">
    <property type="entry name" value="B_lactamase-like_C"/>
</dbReference>
<dbReference type="InterPro" id="IPR036866">
    <property type="entry name" value="RibonucZ/Hydroxyglut_hydro"/>
</dbReference>
<accession>A0A4Q9E250</accession>
<keyword evidence="5" id="KW-0378">Hydrolase</keyword>
<dbReference type="Pfam" id="PF00753">
    <property type="entry name" value="Lactamase_B"/>
    <property type="match status" value="1"/>
</dbReference>
<evidence type="ECO:0000256" key="1">
    <source>
        <dbReference type="ARBA" id="ARBA00034221"/>
    </source>
</evidence>
<dbReference type="CDD" id="cd07725">
    <property type="entry name" value="TTHA1429-like_MBL-fold"/>
    <property type="match status" value="1"/>
</dbReference>
<dbReference type="Proteomes" id="UP000293142">
    <property type="component" value="Unassembled WGS sequence"/>
</dbReference>
<dbReference type="Gene3D" id="1.10.10.10">
    <property type="entry name" value="Winged helix-like DNA-binding domain superfamily/Winged helix DNA-binding domain"/>
    <property type="match status" value="1"/>
</dbReference>
<organism evidence="5 6">
    <name type="scientific">Paenibacillus thalictri</name>
    <dbReference type="NCBI Taxonomy" id="2527873"/>
    <lineage>
        <taxon>Bacteria</taxon>
        <taxon>Bacillati</taxon>
        <taxon>Bacillota</taxon>
        <taxon>Bacilli</taxon>
        <taxon>Bacillales</taxon>
        <taxon>Paenibacillaceae</taxon>
        <taxon>Paenibacillus</taxon>
    </lineage>
</organism>
<dbReference type="AlphaFoldDB" id="A0A4Q9E250"/>
<dbReference type="PANTHER" id="PTHR23131:SF4">
    <property type="entry name" value="METALLO-BETA-LACTAMASE SUPERFAMILY POTEIN"/>
    <property type="match status" value="1"/>
</dbReference>
<comment type="caution">
    <text evidence="5">The sequence shown here is derived from an EMBL/GenBank/DDBJ whole genome shotgun (WGS) entry which is preliminary data.</text>
</comment>
<dbReference type="SUPFAM" id="SSF56281">
    <property type="entry name" value="Metallo-hydrolase/oxidoreductase"/>
    <property type="match status" value="1"/>
</dbReference>
<gene>
    <name evidence="5" type="ORF">EYB31_01450</name>
</gene>
<dbReference type="RefSeq" id="WP_131011478.1">
    <property type="nucleotide sequence ID" value="NZ_SIRE01000002.1"/>
</dbReference>
<dbReference type="InterPro" id="IPR050662">
    <property type="entry name" value="Sec-metab_biosynth-thioest"/>
</dbReference>